<dbReference type="SUPFAM" id="SSF47384">
    <property type="entry name" value="Homodimeric domain of signal transducing histidine kinase"/>
    <property type="match status" value="1"/>
</dbReference>
<feature type="domain" description="Histidine kinase" evidence="7">
    <location>
        <begin position="322"/>
        <end position="534"/>
    </location>
</feature>
<accession>A0AAJ5X0G0</accession>
<evidence type="ECO:0000256" key="2">
    <source>
        <dbReference type="ARBA" id="ARBA00012438"/>
    </source>
</evidence>
<dbReference type="InterPro" id="IPR003661">
    <property type="entry name" value="HisK_dim/P_dom"/>
</dbReference>
<dbReference type="AlphaFoldDB" id="A0AAJ5X0G0"/>
<dbReference type="InterPro" id="IPR004358">
    <property type="entry name" value="Sig_transdc_His_kin-like_C"/>
</dbReference>
<dbReference type="InterPro" id="IPR003594">
    <property type="entry name" value="HATPase_dom"/>
</dbReference>
<sequence>MSRGVASPSGPQAWAAFRIAAVLLIGSMAGMIGVLAVVSQAIDAHQAVKEQKLVERRVARALQAIGEDLTSASVWDDAVDHMTGGGDVVWWDRHLGGFYEAQSKLPITLGYDDAGNLFRISKNGGPAGADAADPFARSARPIVDALRAAAARRDRSTVALNAVTLRPAIVKVEGTVYLMGTSTIVRHTLKGQVPASDPAVASFKRFDSLIPQIHDRLGLVDPAFSVGDAPPPPGRGAVDIRDPNGVLLGRILWTPERPGADILRHAGPLLLMLATLLLVGGGALLWRVAQDIRRLRASETALSMALDKAEAANRAKTRFLSNVSHELRTPLNGVLGMAEVIGADAITPQQRDRLEILKASGRQQLRLVEELLDVVRLRDGSVMLETRPFRADNLLQRVANDFEGAAATKGLVLKVEAVEGEWLGDPVHIEKLLAALVDNAVRFTRTGQVTLRALAGRNLVLEVEDTGPGMTPDEVARLFDAFTQGDESSTRTAEGLGLGLTAAHGLAVLMGGRIEVVSTPGVGSLFRAPLPLART</sequence>
<dbReference type="EC" id="2.7.13.3" evidence="2"/>
<keyword evidence="3" id="KW-0597">Phosphoprotein</keyword>
<name>A0AAJ5X0G0_9CAUL</name>
<gene>
    <name evidence="8" type="ORF">P0Y50_09595</name>
</gene>
<proteinExistence type="predicted"/>
<comment type="catalytic activity">
    <reaction evidence="1">
        <text>ATP + protein L-histidine = ADP + protein N-phospho-L-histidine.</text>
        <dbReference type="EC" id="2.7.13.3"/>
    </reaction>
</comment>
<dbReference type="Pfam" id="PF00512">
    <property type="entry name" value="HisKA"/>
    <property type="match status" value="1"/>
</dbReference>
<dbReference type="PANTHER" id="PTHR43047:SF64">
    <property type="entry name" value="HISTIDINE KINASE CONTAINING CHEY-HOMOLOGOUS RECEIVER DOMAIN AND PAS DOMAIN-RELATED"/>
    <property type="match status" value="1"/>
</dbReference>
<evidence type="ECO:0000256" key="3">
    <source>
        <dbReference type="ARBA" id="ARBA00022553"/>
    </source>
</evidence>
<keyword evidence="6" id="KW-0812">Transmembrane</keyword>
<protein>
    <recommendedName>
        <fullName evidence="2">histidine kinase</fullName>
        <ecNumber evidence="2">2.7.13.3</ecNumber>
    </recommendedName>
</protein>
<evidence type="ECO:0000256" key="6">
    <source>
        <dbReference type="SAM" id="Phobius"/>
    </source>
</evidence>
<feature type="transmembrane region" description="Helical" evidence="6">
    <location>
        <begin position="15"/>
        <end position="38"/>
    </location>
</feature>
<evidence type="ECO:0000256" key="5">
    <source>
        <dbReference type="ARBA" id="ARBA00022777"/>
    </source>
</evidence>
<dbReference type="EMBL" id="CP119326">
    <property type="protein sequence ID" value="WEK38803.1"/>
    <property type="molecule type" value="Genomic_DNA"/>
</dbReference>
<dbReference type="Gene3D" id="3.30.565.10">
    <property type="entry name" value="Histidine kinase-like ATPase, C-terminal domain"/>
    <property type="match status" value="1"/>
</dbReference>
<dbReference type="GO" id="GO:0005524">
    <property type="term" value="F:ATP binding"/>
    <property type="evidence" value="ECO:0007669"/>
    <property type="project" value="UniProtKB-KW"/>
</dbReference>
<evidence type="ECO:0000256" key="4">
    <source>
        <dbReference type="ARBA" id="ARBA00022679"/>
    </source>
</evidence>
<dbReference type="SMART" id="SM00387">
    <property type="entry name" value="HATPase_c"/>
    <property type="match status" value="1"/>
</dbReference>
<dbReference type="InterPro" id="IPR036097">
    <property type="entry name" value="HisK_dim/P_sf"/>
</dbReference>
<evidence type="ECO:0000259" key="7">
    <source>
        <dbReference type="PROSITE" id="PS50109"/>
    </source>
</evidence>
<organism evidence="8 9">
    <name type="scientific">Candidatus Brevundimonas colombiensis</name>
    <dbReference type="NCBI Taxonomy" id="3121376"/>
    <lineage>
        <taxon>Bacteria</taxon>
        <taxon>Pseudomonadati</taxon>
        <taxon>Pseudomonadota</taxon>
        <taxon>Alphaproteobacteria</taxon>
        <taxon>Caulobacterales</taxon>
        <taxon>Caulobacteraceae</taxon>
        <taxon>Brevundimonas</taxon>
    </lineage>
</organism>
<dbReference type="Gene3D" id="1.10.287.130">
    <property type="match status" value="1"/>
</dbReference>
<dbReference type="GO" id="GO:0000155">
    <property type="term" value="F:phosphorelay sensor kinase activity"/>
    <property type="evidence" value="ECO:0007669"/>
    <property type="project" value="InterPro"/>
</dbReference>
<feature type="transmembrane region" description="Helical" evidence="6">
    <location>
        <begin position="269"/>
        <end position="289"/>
    </location>
</feature>
<keyword evidence="6" id="KW-0472">Membrane</keyword>
<dbReference type="PRINTS" id="PR00344">
    <property type="entry name" value="BCTRLSENSOR"/>
</dbReference>
<evidence type="ECO:0000313" key="8">
    <source>
        <dbReference type="EMBL" id="WEK38803.1"/>
    </source>
</evidence>
<evidence type="ECO:0000313" key="9">
    <source>
        <dbReference type="Proteomes" id="UP001213664"/>
    </source>
</evidence>
<dbReference type="Proteomes" id="UP001213664">
    <property type="component" value="Chromosome"/>
</dbReference>
<dbReference type="InterPro" id="IPR036890">
    <property type="entry name" value="HATPase_C_sf"/>
</dbReference>
<keyword evidence="6" id="KW-1133">Transmembrane helix</keyword>
<dbReference type="InterPro" id="IPR005467">
    <property type="entry name" value="His_kinase_dom"/>
</dbReference>
<keyword evidence="5" id="KW-0418">Kinase</keyword>
<keyword evidence="4" id="KW-0808">Transferase</keyword>
<dbReference type="SUPFAM" id="SSF55874">
    <property type="entry name" value="ATPase domain of HSP90 chaperone/DNA topoisomerase II/histidine kinase"/>
    <property type="match status" value="1"/>
</dbReference>
<evidence type="ECO:0000256" key="1">
    <source>
        <dbReference type="ARBA" id="ARBA00000085"/>
    </source>
</evidence>
<keyword evidence="8" id="KW-0067">ATP-binding</keyword>
<dbReference type="SMART" id="SM00388">
    <property type="entry name" value="HisKA"/>
    <property type="match status" value="1"/>
</dbReference>
<dbReference type="Pfam" id="PF02518">
    <property type="entry name" value="HATPase_c"/>
    <property type="match status" value="1"/>
</dbReference>
<dbReference type="CDD" id="cd00082">
    <property type="entry name" value="HisKA"/>
    <property type="match status" value="1"/>
</dbReference>
<dbReference type="PROSITE" id="PS50109">
    <property type="entry name" value="HIS_KIN"/>
    <property type="match status" value="1"/>
</dbReference>
<reference evidence="8" key="1">
    <citation type="submission" date="2023-03" db="EMBL/GenBank/DDBJ databases">
        <title>Andean soil-derived lignocellulolytic bacterial consortium as a source of novel taxa and putative plastic-active enzymes.</title>
        <authorList>
            <person name="Diaz-Garcia L."/>
            <person name="Chuvochina M."/>
            <person name="Feuerriegel G."/>
            <person name="Bunk B."/>
            <person name="Sproer C."/>
            <person name="Streit W.R."/>
            <person name="Rodriguez L.M."/>
            <person name="Overmann J."/>
            <person name="Jimenez D.J."/>
        </authorList>
    </citation>
    <scope>NUCLEOTIDE SEQUENCE</scope>
    <source>
        <strain evidence="8">MAG 833</strain>
    </source>
</reference>
<keyword evidence="8" id="KW-0547">Nucleotide-binding</keyword>
<dbReference type="PANTHER" id="PTHR43047">
    <property type="entry name" value="TWO-COMPONENT HISTIDINE PROTEIN KINASE"/>
    <property type="match status" value="1"/>
</dbReference>